<proteinExistence type="inferred from homology"/>
<evidence type="ECO:0000313" key="3">
    <source>
        <dbReference type="EMBL" id="KAH7441476.1"/>
    </source>
</evidence>
<protein>
    <recommendedName>
        <fullName evidence="5">GDSL esterase/lipase</fullName>
    </recommendedName>
</protein>
<dbReference type="OrthoDB" id="1600564at2759"/>
<comment type="similarity">
    <text evidence="1">Belongs to the 'GDSL' lipolytic enzyme family.</text>
</comment>
<dbReference type="InterPro" id="IPR001087">
    <property type="entry name" value="GDSL"/>
</dbReference>
<organism evidence="3 4">
    <name type="scientific">Ceratopteris richardii</name>
    <name type="common">Triangle waterfern</name>
    <dbReference type="NCBI Taxonomy" id="49495"/>
    <lineage>
        <taxon>Eukaryota</taxon>
        <taxon>Viridiplantae</taxon>
        <taxon>Streptophyta</taxon>
        <taxon>Embryophyta</taxon>
        <taxon>Tracheophyta</taxon>
        <taxon>Polypodiopsida</taxon>
        <taxon>Polypodiidae</taxon>
        <taxon>Polypodiales</taxon>
        <taxon>Pteridineae</taxon>
        <taxon>Pteridaceae</taxon>
        <taxon>Parkerioideae</taxon>
        <taxon>Ceratopteris</taxon>
    </lineage>
</organism>
<evidence type="ECO:0000313" key="4">
    <source>
        <dbReference type="Proteomes" id="UP000825935"/>
    </source>
</evidence>
<evidence type="ECO:0008006" key="5">
    <source>
        <dbReference type="Google" id="ProtNLM"/>
    </source>
</evidence>
<dbReference type="PANTHER" id="PTHR45642">
    <property type="entry name" value="GDSL ESTERASE/LIPASE EXL3"/>
    <property type="match status" value="1"/>
</dbReference>
<dbReference type="EMBL" id="CM035408">
    <property type="protein sequence ID" value="KAH7441476.1"/>
    <property type="molecule type" value="Genomic_DNA"/>
</dbReference>
<feature type="signal peptide" evidence="2">
    <location>
        <begin position="1"/>
        <end position="27"/>
    </location>
</feature>
<dbReference type="Pfam" id="PF00657">
    <property type="entry name" value="Lipase_GDSL"/>
    <property type="match status" value="1"/>
</dbReference>
<name>A0A8T2V608_CERRI</name>
<gene>
    <name evidence="3" type="ORF">KP509_03G039500</name>
</gene>
<dbReference type="InterPro" id="IPR036514">
    <property type="entry name" value="SGNH_hydro_sf"/>
</dbReference>
<dbReference type="Gene3D" id="3.40.50.1110">
    <property type="entry name" value="SGNH hydrolase"/>
    <property type="match status" value="1"/>
</dbReference>
<dbReference type="GO" id="GO:0016788">
    <property type="term" value="F:hydrolase activity, acting on ester bonds"/>
    <property type="evidence" value="ECO:0007669"/>
    <property type="project" value="InterPro"/>
</dbReference>
<sequence length="372" mass="41168">MTAALRMWYATVILLTWFNPEVRTALASDVSLTVNGTKMLLDVPEAVIIFGDSTVDAGNNNFLRTMIKADFLPYGINFDTHQPTGRFSDGRVVPDFIASRVGLPFPLPYLHPDAKGDKILKGINFASAASGFFDGTAHRFNVAPLSRQLQWFRQYKVQLEGSVGKEKAEYILHHSLFVLSAGSNDFVNNYYQNPSLQAQYKKNEFMNFISGLIASFLQNLYFEGARKIAVVSYPPLGCVPSQITLRGRLGKARGCVESLNEASIRMNARLKLVLGTLTSSLPGIQFAYLDSYGLLYDAVQNPSKYGFTTSLEGCCGSGLVEVAYGCNVMTPFTCTNASTHIFWDSFHPTHAMNKILADSIFEQGITQLFKHN</sequence>
<dbReference type="InterPro" id="IPR050592">
    <property type="entry name" value="GDSL_lipolytic_enzyme"/>
</dbReference>
<dbReference type="Proteomes" id="UP000825935">
    <property type="component" value="Chromosome 3"/>
</dbReference>
<dbReference type="AlphaFoldDB" id="A0A8T2V608"/>
<dbReference type="PANTHER" id="PTHR45642:SF35">
    <property type="entry name" value="GDSL ESTERASE_LIPASE APG"/>
    <property type="match status" value="1"/>
</dbReference>
<accession>A0A8T2V608</accession>
<reference evidence="3" key="1">
    <citation type="submission" date="2021-08" db="EMBL/GenBank/DDBJ databases">
        <title>WGS assembly of Ceratopteris richardii.</title>
        <authorList>
            <person name="Marchant D.B."/>
            <person name="Chen G."/>
            <person name="Jenkins J."/>
            <person name="Shu S."/>
            <person name="Leebens-Mack J."/>
            <person name="Grimwood J."/>
            <person name="Schmutz J."/>
            <person name="Soltis P."/>
            <person name="Soltis D."/>
            <person name="Chen Z.-H."/>
        </authorList>
    </citation>
    <scope>NUCLEOTIDE SEQUENCE</scope>
    <source>
        <strain evidence="3">Whitten #5841</strain>
        <tissue evidence="3">Leaf</tissue>
    </source>
</reference>
<comment type="caution">
    <text evidence="3">The sequence shown here is derived from an EMBL/GenBank/DDBJ whole genome shotgun (WGS) entry which is preliminary data.</text>
</comment>
<evidence type="ECO:0000256" key="2">
    <source>
        <dbReference type="SAM" id="SignalP"/>
    </source>
</evidence>
<dbReference type="CDD" id="cd01837">
    <property type="entry name" value="SGNH_plant_lipase_like"/>
    <property type="match status" value="1"/>
</dbReference>
<keyword evidence="2" id="KW-0732">Signal</keyword>
<dbReference type="InterPro" id="IPR035669">
    <property type="entry name" value="SGNH_plant_lipase-like"/>
</dbReference>
<dbReference type="OMA" id="HPTHAMN"/>
<keyword evidence="4" id="KW-1185">Reference proteome</keyword>
<dbReference type="SUPFAM" id="SSF52266">
    <property type="entry name" value="SGNH hydrolase"/>
    <property type="match status" value="1"/>
</dbReference>
<feature type="chain" id="PRO_5035889040" description="GDSL esterase/lipase" evidence="2">
    <location>
        <begin position="28"/>
        <end position="372"/>
    </location>
</feature>
<evidence type="ECO:0000256" key="1">
    <source>
        <dbReference type="ARBA" id="ARBA00008668"/>
    </source>
</evidence>